<organism evidence="2 3">
    <name type="scientific">Nonomuraea rubra</name>
    <dbReference type="NCBI Taxonomy" id="46180"/>
    <lineage>
        <taxon>Bacteria</taxon>
        <taxon>Bacillati</taxon>
        <taxon>Actinomycetota</taxon>
        <taxon>Actinomycetes</taxon>
        <taxon>Streptosporangiales</taxon>
        <taxon>Streptosporangiaceae</taxon>
        <taxon>Nonomuraea</taxon>
    </lineage>
</organism>
<sequence length="229" mass="24774">MRRIHQRATGSGFARIYQAAGDMIIYDGGEPYRLALWPAPAAAPPPEQARARPSGLLQAANGLVAFTGRRDLLDDLRRWRDGPGLEVRLIHGAGGQGKTRLAHEVARAWRQDGWVALAARHRRDRSVPEPFVVPDLARAAGVLVVVDYAERWDTADVLSLLADTRVGTGLPVRVLLLARPAGGTRGSRCSKRPSRSGVSWPPPTPPPTCRPRPGPPHHDHGAAPPCLRG</sequence>
<comment type="caution">
    <text evidence="2">The sequence shown here is derived from an EMBL/GenBank/DDBJ whole genome shotgun (WGS) entry which is preliminary data.</text>
</comment>
<gene>
    <name evidence="2" type="ORF">HD593_006435</name>
</gene>
<evidence type="ECO:0000313" key="3">
    <source>
        <dbReference type="Proteomes" id="UP000565579"/>
    </source>
</evidence>
<dbReference type="AlphaFoldDB" id="A0A7X0U1Q7"/>
<feature type="region of interest" description="Disordered" evidence="1">
    <location>
        <begin position="182"/>
        <end position="229"/>
    </location>
</feature>
<evidence type="ECO:0000313" key="2">
    <source>
        <dbReference type="EMBL" id="MBB6551640.1"/>
    </source>
</evidence>
<reference evidence="2 3" key="1">
    <citation type="submission" date="2020-08" db="EMBL/GenBank/DDBJ databases">
        <title>Sequencing the genomes of 1000 actinobacteria strains.</title>
        <authorList>
            <person name="Klenk H.-P."/>
        </authorList>
    </citation>
    <scope>NUCLEOTIDE SEQUENCE [LARGE SCALE GENOMIC DNA]</scope>
    <source>
        <strain evidence="2 3">DSM 43768</strain>
    </source>
</reference>
<dbReference type="SUPFAM" id="SSF52540">
    <property type="entry name" value="P-loop containing nucleoside triphosphate hydrolases"/>
    <property type="match status" value="1"/>
</dbReference>
<keyword evidence="3" id="KW-1185">Reference proteome</keyword>
<protein>
    <submittedName>
        <fullName evidence="2">Uncharacterized protein</fullName>
    </submittedName>
</protein>
<accession>A0A7X0U1Q7</accession>
<evidence type="ECO:0000256" key="1">
    <source>
        <dbReference type="SAM" id="MobiDB-lite"/>
    </source>
</evidence>
<dbReference type="EMBL" id="JACHMI010000001">
    <property type="protein sequence ID" value="MBB6551640.1"/>
    <property type="molecule type" value="Genomic_DNA"/>
</dbReference>
<feature type="compositionally biased region" description="Pro residues" evidence="1">
    <location>
        <begin position="200"/>
        <end position="214"/>
    </location>
</feature>
<proteinExistence type="predicted"/>
<dbReference type="RefSeq" id="WP_185105676.1">
    <property type="nucleotide sequence ID" value="NZ_BAAAXY010000262.1"/>
</dbReference>
<name>A0A7X0U1Q7_9ACTN</name>
<dbReference type="Proteomes" id="UP000565579">
    <property type="component" value="Unassembled WGS sequence"/>
</dbReference>
<dbReference type="InterPro" id="IPR027417">
    <property type="entry name" value="P-loop_NTPase"/>
</dbReference>
<dbReference type="Gene3D" id="3.40.50.300">
    <property type="entry name" value="P-loop containing nucleotide triphosphate hydrolases"/>
    <property type="match status" value="1"/>
</dbReference>